<organism evidence="2 3">
    <name type="scientific">Candidatus Falkowbacteria bacterium RIFOXYC2_FULL_48_21</name>
    <dbReference type="NCBI Taxonomy" id="1798005"/>
    <lineage>
        <taxon>Bacteria</taxon>
        <taxon>Candidatus Falkowiibacteriota</taxon>
    </lineage>
</organism>
<keyword evidence="1" id="KW-0812">Transmembrane</keyword>
<evidence type="ECO:0000256" key="1">
    <source>
        <dbReference type="SAM" id="Phobius"/>
    </source>
</evidence>
<feature type="transmembrane region" description="Helical" evidence="1">
    <location>
        <begin position="40"/>
        <end position="61"/>
    </location>
</feature>
<dbReference type="EMBL" id="MFGM01000074">
    <property type="protein sequence ID" value="OGF34303.1"/>
    <property type="molecule type" value="Genomic_DNA"/>
</dbReference>
<dbReference type="Proteomes" id="UP000178656">
    <property type="component" value="Unassembled WGS sequence"/>
</dbReference>
<feature type="transmembrane region" description="Helical" evidence="1">
    <location>
        <begin position="205"/>
        <end position="222"/>
    </location>
</feature>
<feature type="transmembrane region" description="Helical" evidence="1">
    <location>
        <begin position="332"/>
        <end position="351"/>
    </location>
</feature>
<keyword evidence="1" id="KW-1133">Transmembrane helix</keyword>
<feature type="transmembrane region" description="Helical" evidence="1">
    <location>
        <begin position="15"/>
        <end position="34"/>
    </location>
</feature>
<keyword evidence="1" id="KW-0472">Membrane</keyword>
<evidence type="ECO:0000313" key="2">
    <source>
        <dbReference type="EMBL" id="OGF34303.1"/>
    </source>
</evidence>
<evidence type="ECO:0000313" key="3">
    <source>
        <dbReference type="Proteomes" id="UP000178656"/>
    </source>
</evidence>
<evidence type="ECO:0008006" key="4">
    <source>
        <dbReference type="Google" id="ProtNLM"/>
    </source>
</evidence>
<reference evidence="2 3" key="1">
    <citation type="journal article" date="2016" name="Nat. Commun.">
        <title>Thousands of microbial genomes shed light on interconnected biogeochemical processes in an aquifer system.</title>
        <authorList>
            <person name="Anantharaman K."/>
            <person name="Brown C.T."/>
            <person name="Hug L.A."/>
            <person name="Sharon I."/>
            <person name="Castelle C.J."/>
            <person name="Probst A.J."/>
            <person name="Thomas B.C."/>
            <person name="Singh A."/>
            <person name="Wilkins M.J."/>
            <person name="Karaoz U."/>
            <person name="Brodie E.L."/>
            <person name="Williams K.H."/>
            <person name="Hubbard S.S."/>
            <person name="Banfield J.F."/>
        </authorList>
    </citation>
    <scope>NUCLEOTIDE SEQUENCE [LARGE SCALE GENOMIC DNA]</scope>
</reference>
<accession>A0A1F5T6F9</accession>
<feature type="transmembrane region" description="Helical" evidence="1">
    <location>
        <begin position="394"/>
        <end position="416"/>
    </location>
</feature>
<proteinExistence type="predicted"/>
<feature type="transmembrane region" description="Helical" evidence="1">
    <location>
        <begin position="444"/>
        <end position="462"/>
    </location>
</feature>
<feature type="transmembrane region" description="Helical" evidence="1">
    <location>
        <begin position="363"/>
        <end position="382"/>
    </location>
</feature>
<feature type="transmembrane region" description="Helical" evidence="1">
    <location>
        <begin position="70"/>
        <end position="91"/>
    </location>
</feature>
<gene>
    <name evidence="2" type="ORF">A2482_00735</name>
</gene>
<dbReference type="AlphaFoldDB" id="A0A1F5T6F9"/>
<feature type="transmembrane region" description="Helical" evidence="1">
    <location>
        <begin position="268"/>
        <end position="290"/>
    </location>
</feature>
<feature type="transmembrane region" description="Helical" evidence="1">
    <location>
        <begin position="136"/>
        <end position="169"/>
    </location>
</feature>
<name>A0A1F5T6F9_9BACT</name>
<protein>
    <recommendedName>
        <fullName evidence="4">Glycosyltransferase RgtA/B/C/D-like domain-containing protein</fullName>
    </recommendedName>
</protein>
<comment type="caution">
    <text evidence="2">The sequence shown here is derived from an EMBL/GenBank/DDBJ whole genome shotgun (WGS) entry which is preliminary data.</text>
</comment>
<sequence>MIELLSKTNRISQRGLIWSFLVIWALGVAIFWPGEEPAKVNTLLVVGIVFVLAYLIIAYAAKSKIITSKIYWMVAFLVMMTLVAIVLQFVLTVSDIGHRDIDGFDPIRYDYDAKAAVESGLDFTAAKGSYNFLGVIYYIAGIYWMFGISTFYVSLFNLLFVLVGFLAVTKILIDQTGEVRPWQKMAWGMLIPSVLYYAALPSKDILAMSLIALILCLVSILLRKRSLKLFLFLAISCTGLIMIRASALIIVAIVSTFIIFSVKKNKRLVLYALILLVVVSLLAVQCAPVITKLLGGTPFSVSKLFSLQPKIKMAEELSATGSLNLLFMPRTYVQVALFMPIRALFFLISPFPNVWIWGGLAKIRFDVLSLWLILFFAPALIAATISKNIRRLKVYNFIVIPFWLMIFTIATALFIIHERYRLMLTPFWLATVLIAYRYGKPNRYLMPSLSFILAGLITYVILKLVV</sequence>
<feature type="transmembrane region" description="Helical" evidence="1">
    <location>
        <begin position="229"/>
        <end position="262"/>
    </location>
</feature>